<dbReference type="RefSeq" id="WP_344478855.1">
    <property type="nucleotide sequence ID" value="NZ_BAAASB010000011.1"/>
</dbReference>
<feature type="region of interest" description="Disordered" evidence="1">
    <location>
        <begin position="27"/>
        <end position="55"/>
    </location>
</feature>
<name>A0ABW0AIX1_9ACTN</name>
<feature type="chain" id="PRO_5047421533" description="Lipoprotein" evidence="2">
    <location>
        <begin position="27"/>
        <end position="176"/>
    </location>
</feature>
<dbReference type="PROSITE" id="PS51257">
    <property type="entry name" value="PROKAR_LIPOPROTEIN"/>
    <property type="match status" value="1"/>
</dbReference>
<evidence type="ECO:0000256" key="2">
    <source>
        <dbReference type="SAM" id="SignalP"/>
    </source>
</evidence>
<evidence type="ECO:0008006" key="5">
    <source>
        <dbReference type="Google" id="ProtNLM"/>
    </source>
</evidence>
<organism evidence="3 4">
    <name type="scientific">Streptomyces amakusaensis</name>
    <dbReference type="NCBI Taxonomy" id="67271"/>
    <lineage>
        <taxon>Bacteria</taxon>
        <taxon>Bacillati</taxon>
        <taxon>Actinomycetota</taxon>
        <taxon>Actinomycetes</taxon>
        <taxon>Kitasatosporales</taxon>
        <taxon>Streptomycetaceae</taxon>
        <taxon>Streptomyces</taxon>
    </lineage>
</organism>
<feature type="signal peptide" evidence="2">
    <location>
        <begin position="1"/>
        <end position="26"/>
    </location>
</feature>
<proteinExistence type="predicted"/>
<keyword evidence="2" id="KW-0732">Signal</keyword>
<protein>
    <recommendedName>
        <fullName evidence="5">Lipoprotein</fullName>
    </recommendedName>
</protein>
<feature type="compositionally biased region" description="Low complexity" evidence="1">
    <location>
        <begin position="37"/>
        <end position="55"/>
    </location>
</feature>
<dbReference type="Proteomes" id="UP001596160">
    <property type="component" value="Unassembled WGS sequence"/>
</dbReference>
<gene>
    <name evidence="3" type="ORF">ACFPRH_14460</name>
</gene>
<reference evidence="4" key="1">
    <citation type="journal article" date="2019" name="Int. J. Syst. Evol. Microbiol.">
        <title>The Global Catalogue of Microorganisms (GCM) 10K type strain sequencing project: providing services to taxonomists for standard genome sequencing and annotation.</title>
        <authorList>
            <consortium name="The Broad Institute Genomics Platform"/>
            <consortium name="The Broad Institute Genome Sequencing Center for Infectious Disease"/>
            <person name="Wu L."/>
            <person name="Ma J."/>
        </authorList>
    </citation>
    <scope>NUCLEOTIDE SEQUENCE [LARGE SCALE GENOMIC DNA]</scope>
    <source>
        <strain evidence="4">PCU 266</strain>
    </source>
</reference>
<accession>A0ABW0AIX1</accession>
<comment type="caution">
    <text evidence="3">The sequence shown here is derived from an EMBL/GenBank/DDBJ whole genome shotgun (WGS) entry which is preliminary data.</text>
</comment>
<dbReference type="EMBL" id="JBHSKP010000007">
    <property type="protein sequence ID" value="MFC5152941.1"/>
    <property type="molecule type" value="Genomic_DNA"/>
</dbReference>
<evidence type="ECO:0000313" key="4">
    <source>
        <dbReference type="Proteomes" id="UP001596160"/>
    </source>
</evidence>
<keyword evidence="4" id="KW-1185">Reference proteome</keyword>
<evidence type="ECO:0000313" key="3">
    <source>
        <dbReference type="EMBL" id="MFC5152941.1"/>
    </source>
</evidence>
<sequence length="176" mass="17982">MSVHRSRSLHLSLAAAVALLSLTGCSSGSSEERAAERPSPSAKPSQSSKPAAAATAALPVLDEDFPGTVVLRQGETRGGADLAFGPGKKDDSLAVTVNCQGKGTLQVTLRPVGASFPMTCVDGEVTTIQNHTVTSKSERAGTVSVDAHSGVRWSLTVSRGPAPEADLGPVSGEMEM</sequence>
<evidence type="ECO:0000256" key="1">
    <source>
        <dbReference type="SAM" id="MobiDB-lite"/>
    </source>
</evidence>